<evidence type="ECO:0000313" key="2">
    <source>
        <dbReference type="Proteomes" id="UP000710849"/>
    </source>
</evidence>
<dbReference type="Gene3D" id="1.25.40.20">
    <property type="entry name" value="Ankyrin repeat-containing domain"/>
    <property type="match status" value="1"/>
</dbReference>
<reference evidence="1 2" key="1">
    <citation type="journal article" date="2020" name="Genome Biol. Evol.">
        <title>Comparative genomics of Sclerotiniaceae.</title>
        <authorList>
            <person name="Valero Jimenez C.A."/>
            <person name="Steentjes M."/>
            <person name="Scholten O.E."/>
            <person name="Van Kan J.A.L."/>
        </authorList>
    </citation>
    <scope>NUCLEOTIDE SEQUENCE [LARGE SCALE GENOMIC DNA]</scope>
    <source>
        <strain evidence="1 2">MUCL 94</strain>
    </source>
</reference>
<organism evidence="1 2">
    <name type="scientific">Botrytis byssoidea</name>
    <dbReference type="NCBI Taxonomy" id="139641"/>
    <lineage>
        <taxon>Eukaryota</taxon>
        <taxon>Fungi</taxon>
        <taxon>Dikarya</taxon>
        <taxon>Ascomycota</taxon>
        <taxon>Pezizomycotina</taxon>
        <taxon>Leotiomycetes</taxon>
        <taxon>Helotiales</taxon>
        <taxon>Sclerotiniaceae</taxon>
        <taxon>Botrytis</taxon>
    </lineage>
</organism>
<proteinExistence type="predicted"/>
<dbReference type="SUPFAM" id="SSF48403">
    <property type="entry name" value="Ankyrin repeat"/>
    <property type="match status" value="1"/>
</dbReference>
<comment type="caution">
    <text evidence="1">The sequence shown here is derived from an EMBL/GenBank/DDBJ whole genome shotgun (WGS) entry which is preliminary data.</text>
</comment>
<dbReference type="Proteomes" id="UP000710849">
    <property type="component" value="Unassembled WGS sequence"/>
</dbReference>
<dbReference type="EMBL" id="RCSW01000006">
    <property type="protein sequence ID" value="KAF7948269.1"/>
    <property type="molecule type" value="Genomic_DNA"/>
</dbReference>
<accession>A0A9P5LWI3</accession>
<name>A0A9P5LWI3_9HELO</name>
<gene>
    <name evidence="1" type="ORF">EAE97_003680</name>
</gene>
<dbReference type="GeneID" id="62147269"/>
<evidence type="ECO:0000313" key="1">
    <source>
        <dbReference type="EMBL" id="KAF7948269.1"/>
    </source>
</evidence>
<dbReference type="AlphaFoldDB" id="A0A9P5LWI3"/>
<keyword evidence="2" id="KW-1185">Reference proteome</keyword>
<sequence>MEPAPYDGSVVGKRGDITEIGEQALHEYAVKRGDLLITRILIDSGVSPCDNPKKSHQPVLIAKRHGWQHIVDFLISAGADDINPFDTDKYPIDSHNFRDGYYPLKQIKTPRQLWHIQGKY</sequence>
<dbReference type="InterPro" id="IPR036770">
    <property type="entry name" value="Ankyrin_rpt-contain_sf"/>
</dbReference>
<evidence type="ECO:0008006" key="3">
    <source>
        <dbReference type="Google" id="ProtNLM"/>
    </source>
</evidence>
<dbReference type="RefSeq" id="XP_038734801.1">
    <property type="nucleotide sequence ID" value="XM_038874192.1"/>
</dbReference>
<protein>
    <recommendedName>
        <fullName evidence="3">Ankyrin repeat protein</fullName>
    </recommendedName>
</protein>